<evidence type="ECO:0000313" key="2">
    <source>
        <dbReference type="EMBL" id="CAD7235896.1"/>
    </source>
</evidence>
<organism evidence="2">
    <name type="scientific">Cyprideis torosa</name>
    <dbReference type="NCBI Taxonomy" id="163714"/>
    <lineage>
        <taxon>Eukaryota</taxon>
        <taxon>Metazoa</taxon>
        <taxon>Ecdysozoa</taxon>
        <taxon>Arthropoda</taxon>
        <taxon>Crustacea</taxon>
        <taxon>Oligostraca</taxon>
        <taxon>Ostracoda</taxon>
        <taxon>Podocopa</taxon>
        <taxon>Podocopida</taxon>
        <taxon>Cytherocopina</taxon>
        <taxon>Cytheroidea</taxon>
        <taxon>Cytherideidae</taxon>
        <taxon>Cyprideis</taxon>
    </lineage>
</organism>
<feature type="compositionally biased region" description="Low complexity" evidence="1">
    <location>
        <begin position="187"/>
        <end position="197"/>
    </location>
</feature>
<proteinExistence type="predicted"/>
<dbReference type="PANTHER" id="PTHR10663">
    <property type="entry name" value="GUANYL-NUCLEOTIDE EXCHANGE FACTOR"/>
    <property type="match status" value="1"/>
</dbReference>
<gene>
    <name evidence="2" type="ORF">CTOB1V02_LOCUS13711</name>
</gene>
<reference evidence="2" key="1">
    <citation type="submission" date="2020-11" db="EMBL/GenBank/DDBJ databases">
        <authorList>
            <person name="Tran Van P."/>
        </authorList>
    </citation>
    <scope>NUCLEOTIDE SEQUENCE</scope>
</reference>
<dbReference type="EMBL" id="OB675320">
    <property type="protein sequence ID" value="CAD7235896.1"/>
    <property type="molecule type" value="Genomic_DNA"/>
</dbReference>
<evidence type="ECO:0000256" key="1">
    <source>
        <dbReference type="SAM" id="MobiDB-lite"/>
    </source>
</evidence>
<sequence>MEQCMEIHFCFADDGMNEPSSVPISPSFLFWLSVSSTFSSQVFFKDIFLLDGMNEPSSVPVFFKDIFLHVLESSTSAFEHKWMVVQTLTRICADAQSVVDMYLNYDCDLQASNLLERLITDLSKIAQGRQALELGATPLQERSIRIKGVQCLVSLLKCMVEWSKDMYVTPHPQTNGAIPTEKPDGEPSLAPSSASASQMKTVREQFGVSRKVRKRVGFRL</sequence>
<protein>
    <submittedName>
        <fullName evidence="2">Uncharacterized protein</fullName>
    </submittedName>
</protein>
<dbReference type="AlphaFoldDB" id="A0A7R8WPX2"/>
<dbReference type="InterPro" id="IPR032691">
    <property type="entry name" value="Mon2/Sec7/BIG1-like_HUS"/>
</dbReference>
<feature type="region of interest" description="Disordered" evidence="1">
    <location>
        <begin position="171"/>
        <end position="201"/>
    </location>
</feature>
<dbReference type="OrthoDB" id="18431at2759"/>
<dbReference type="Pfam" id="PF12783">
    <property type="entry name" value="Sec7-like_HUS"/>
    <property type="match status" value="1"/>
</dbReference>
<dbReference type="PANTHER" id="PTHR10663:SF375">
    <property type="entry name" value="LD29171P"/>
    <property type="match status" value="1"/>
</dbReference>
<accession>A0A7R8WPX2</accession>
<name>A0A7R8WPX2_9CRUS</name>